<dbReference type="InterPro" id="IPR012337">
    <property type="entry name" value="RNaseH-like_sf"/>
</dbReference>
<dbReference type="AlphaFoldDB" id="F6YFB9"/>
<dbReference type="Pfam" id="PF09371">
    <property type="entry name" value="Tex_N"/>
    <property type="match status" value="1"/>
</dbReference>
<evidence type="ECO:0000259" key="3">
    <source>
        <dbReference type="PROSITE" id="PS50126"/>
    </source>
</evidence>
<dbReference type="Pfam" id="PF17674">
    <property type="entry name" value="HHH_9"/>
    <property type="match status" value="1"/>
</dbReference>
<dbReference type="Gene3D" id="1.10.10.650">
    <property type="entry name" value="RuvA domain 2-like"/>
    <property type="match status" value="1"/>
</dbReference>
<dbReference type="GO" id="GO:0003735">
    <property type="term" value="F:structural constituent of ribosome"/>
    <property type="evidence" value="ECO:0000318"/>
    <property type="project" value="GO_Central"/>
</dbReference>
<reference evidence="5" key="1">
    <citation type="journal article" date="2002" name="Science">
        <title>The draft genome of Ciona intestinalis: insights into chordate and vertebrate origins.</title>
        <authorList>
            <person name="Dehal P."/>
            <person name="Satou Y."/>
            <person name="Campbell R.K."/>
            <person name="Chapman J."/>
            <person name="Degnan B."/>
            <person name="De Tomaso A."/>
            <person name="Davidson B."/>
            <person name="Di Gregorio A."/>
            <person name="Gelpke M."/>
            <person name="Goodstein D.M."/>
            <person name="Harafuji N."/>
            <person name="Hastings K.E."/>
            <person name="Ho I."/>
            <person name="Hotta K."/>
            <person name="Huang W."/>
            <person name="Kawashima T."/>
            <person name="Lemaire P."/>
            <person name="Martinez D."/>
            <person name="Meinertzhagen I.A."/>
            <person name="Necula S."/>
            <person name="Nonaka M."/>
            <person name="Putnam N."/>
            <person name="Rash S."/>
            <person name="Saiga H."/>
            <person name="Satake M."/>
            <person name="Terry A."/>
            <person name="Yamada L."/>
            <person name="Wang H.G."/>
            <person name="Awazu S."/>
            <person name="Azumi K."/>
            <person name="Boore J."/>
            <person name="Branno M."/>
            <person name="Chin-Bow S."/>
            <person name="DeSantis R."/>
            <person name="Doyle S."/>
            <person name="Francino P."/>
            <person name="Keys D.N."/>
            <person name="Haga S."/>
            <person name="Hayashi H."/>
            <person name="Hino K."/>
            <person name="Imai K.S."/>
            <person name="Inaba K."/>
            <person name="Kano S."/>
            <person name="Kobayashi K."/>
            <person name="Kobayashi M."/>
            <person name="Lee B.I."/>
            <person name="Makabe K.W."/>
            <person name="Manohar C."/>
            <person name="Matassi G."/>
            <person name="Medina M."/>
            <person name="Mochizuki Y."/>
            <person name="Mount S."/>
            <person name="Morishita T."/>
            <person name="Miura S."/>
            <person name="Nakayama A."/>
            <person name="Nishizaka S."/>
            <person name="Nomoto H."/>
            <person name="Ohta F."/>
            <person name="Oishi K."/>
            <person name="Rigoutsos I."/>
            <person name="Sano M."/>
            <person name="Sasaki A."/>
            <person name="Sasakura Y."/>
            <person name="Shoguchi E."/>
            <person name="Shin-i T."/>
            <person name="Spagnuolo A."/>
            <person name="Stainier D."/>
            <person name="Suzuki M.M."/>
            <person name="Tassy O."/>
            <person name="Takatori N."/>
            <person name="Tokuoka M."/>
            <person name="Yagi K."/>
            <person name="Yoshizaki F."/>
            <person name="Wada S."/>
            <person name="Zhang C."/>
            <person name="Hyatt P.D."/>
            <person name="Larimer F."/>
            <person name="Detter C."/>
            <person name="Doggett N."/>
            <person name="Glavina T."/>
            <person name="Hawkins T."/>
            <person name="Richardson P."/>
            <person name="Lucas S."/>
            <person name="Kohara Y."/>
            <person name="Levine M."/>
            <person name="Satoh N."/>
            <person name="Rokhsar D.S."/>
        </authorList>
    </citation>
    <scope>NUCLEOTIDE SEQUENCE [LARGE SCALE GENOMIC DNA]</scope>
</reference>
<dbReference type="GO" id="GO:0005737">
    <property type="term" value="C:cytoplasm"/>
    <property type="evidence" value="ECO:0007669"/>
    <property type="project" value="UniProtKB-ARBA"/>
</dbReference>
<dbReference type="EMBL" id="EAAA01001447">
    <property type="status" value="NOT_ANNOTATED_CDS"/>
    <property type="molecule type" value="Genomic_DNA"/>
</dbReference>
<evidence type="ECO:0000256" key="1">
    <source>
        <dbReference type="ARBA" id="ARBA00025453"/>
    </source>
</evidence>
<name>F6YFB9_CIOIN</name>
<feature type="domain" description="S1 motif" evidence="3">
    <location>
        <begin position="700"/>
        <end position="768"/>
    </location>
</feature>
<accession>F6YFB9</accession>
<dbReference type="SMART" id="SM00316">
    <property type="entry name" value="S1"/>
    <property type="match status" value="1"/>
</dbReference>
<protein>
    <recommendedName>
        <fullName evidence="3">S1 motif domain-containing protein</fullName>
    </recommendedName>
</protein>
<dbReference type="STRING" id="7719.ENSCINP00000012297"/>
<dbReference type="InParanoid" id="F6YFB9"/>
<dbReference type="GO" id="GO:0003729">
    <property type="term" value="F:mRNA binding"/>
    <property type="evidence" value="ECO:0000318"/>
    <property type="project" value="GO_Central"/>
</dbReference>
<dbReference type="SMART" id="SM00732">
    <property type="entry name" value="YqgFc"/>
    <property type="match status" value="1"/>
</dbReference>
<feature type="region of interest" description="Disordered" evidence="2">
    <location>
        <begin position="564"/>
        <end position="600"/>
    </location>
</feature>
<dbReference type="Gene3D" id="1.10.3500.10">
    <property type="entry name" value="Tex N-terminal region-like"/>
    <property type="match status" value="1"/>
</dbReference>
<dbReference type="SUPFAM" id="SSF158832">
    <property type="entry name" value="Tex N-terminal region-like"/>
    <property type="match status" value="1"/>
</dbReference>
<dbReference type="PROSITE" id="PS50126">
    <property type="entry name" value="S1"/>
    <property type="match status" value="1"/>
</dbReference>
<feature type="compositionally biased region" description="Basic and acidic residues" evidence="2">
    <location>
        <begin position="564"/>
        <end position="579"/>
    </location>
</feature>
<dbReference type="SUPFAM" id="SSF53098">
    <property type="entry name" value="Ribonuclease H-like"/>
    <property type="match status" value="1"/>
</dbReference>
<sequence>WDIAHLLSERLNVDKNTANNIIQMIEVQECTIPFISRYRKEVTHGMDPNTLRMFLDTLKELRDVQKKATTAIRQVQKQEPLDHAVVESLNAAETVEEINVLLAPYKVDKKTLACRARTLGLDNAAKAILNNPRQLINLNEWVKKDCEGRANLKEVKTGVKHIICEAIARDKTTLERIKRYLKPTCLTLEAKMSASKKKAITSQNTSKFECYHHFQHNVSALRSYQVLAINRGEALKELTVKIHISERAENNFIDWCNYKWAEEHKYEDMKTLLKECVTEAYTRLLKPQVLRKTRSELTKTAQMDSVHVFGRNLKKLLLTSPVRGKIILGIDPGYKNGCKCAVVSSNGMEILAVDVFYLHHANPAVSKLLQLLNKFNIQLIGIGNGTACRETEELVSRFIYVSCKKDLKYCIVNESGASIYSVTEEAKQEMPDLDPNLRSAVSIARRLQDPLVELVKIDAKHLGIGMYQHDIPDILMKATLQSVVEDCVTFVGVDLNVAGASLLRHVAGLKKTQVDKILKWREKNGPFINRDQLLEVPGVGKKTFEQCAGFMRIVQKANTPSECQKKSVKTEHVKTEPTDKRKRKITATSKNSKKQKLHHEVNPLDQTWIHPESYKTTEQFLKKINLSSSEVGKDYFISNIKQAVRKKTISQFANELEVGEPTLQLIIDGLSAPCGYRDIRNVTSHFYKTGISCITDLRCGTTMQGKVSNVVDFGIFVDIGVGTDGLVHSSDMKGKWEELRHVLGPNDLISVAVTNVNKPKKRISLRLVKTD</sequence>
<dbReference type="HOGENOM" id="CLU_009833_0_2_1"/>
<dbReference type="OMA" id="RWAWRTR"/>
<dbReference type="InterPro" id="IPR012340">
    <property type="entry name" value="NA-bd_OB-fold"/>
</dbReference>
<dbReference type="FunFam" id="3.30.420.140:FF:000001">
    <property type="entry name" value="RNA-binding transcriptional accessory protein"/>
    <property type="match status" value="1"/>
</dbReference>
<dbReference type="FunCoup" id="F6YFB9">
    <property type="interactions" value="51"/>
</dbReference>
<dbReference type="Proteomes" id="UP000008144">
    <property type="component" value="Chromosome 2"/>
</dbReference>
<dbReference type="InterPro" id="IPR023323">
    <property type="entry name" value="Tex-like_dom_sf"/>
</dbReference>
<dbReference type="InterPro" id="IPR037027">
    <property type="entry name" value="YqgF/RNaseH-like_dom_sf"/>
</dbReference>
<dbReference type="InterPro" id="IPR055179">
    <property type="entry name" value="Tex-like_central_region"/>
</dbReference>
<reference evidence="4" key="3">
    <citation type="submission" date="2025-08" db="UniProtKB">
        <authorList>
            <consortium name="Ensembl"/>
        </authorList>
    </citation>
    <scope>IDENTIFICATION</scope>
</reference>
<dbReference type="FunFam" id="2.40.50.140:FF:000051">
    <property type="entry name" value="RNA-binding transcriptional accessory protein"/>
    <property type="match status" value="1"/>
</dbReference>
<dbReference type="InterPro" id="IPR003029">
    <property type="entry name" value="S1_domain"/>
</dbReference>
<dbReference type="FunFam" id="1.10.10.650:FF:000001">
    <property type="entry name" value="S1 RNA-binding domain 1"/>
    <property type="match status" value="1"/>
</dbReference>
<proteinExistence type="predicted"/>
<dbReference type="SUPFAM" id="SSF50249">
    <property type="entry name" value="Nucleic acid-binding proteins"/>
    <property type="match status" value="1"/>
</dbReference>
<dbReference type="Gene3D" id="3.30.420.140">
    <property type="entry name" value="YqgF/RNase H-like domain"/>
    <property type="match status" value="1"/>
</dbReference>
<dbReference type="Pfam" id="PF22706">
    <property type="entry name" value="Tex_central_region"/>
    <property type="match status" value="1"/>
</dbReference>
<dbReference type="GO" id="GO:0006412">
    <property type="term" value="P:translation"/>
    <property type="evidence" value="ECO:0000318"/>
    <property type="project" value="GO_Central"/>
</dbReference>
<evidence type="ECO:0000313" key="5">
    <source>
        <dbReference type="Proteomes" id="UP000008144"/>
    </source>
</evidence>
<evidence type="ECO:0000256" key="2">
    <source>
        <dbReference type="SAM" id="MobiDB-lite"/>
    </source>
</evidence>
<organism evidence="4 5">
    <name type="scientific">Ciona intestinalis</name>
    <name type="common">Transparent sea squirt</name>
    <name type="synonym">Ascidia intestinalis</name>
    <dbReference type="NCBI Taxonomy" id="7719"/>
    <lineage>
        <taxon>Eukaryota</taxon>
        <taxon>Metazoa</taxon>
        <taxon>Chordata</taxon>
        <taxon>Tunicata</taxon>
        <taxon>Ascidiacea</taxon>
        <taxon>Phlebobranchia</taxon>
        <taxon>Cionidae</taxon>
        <taxon>Ciona</taxon>
    </lineage>
</organism>
<dbReference type="InterPro" id="IPR041692">
    <property type="entry name" value="HHH_9"/>
</dbReference>
<dbReference type="InterPro" id="IPR050437">
    <property type="entry name" value="Ribos_protein_bS1-like"/>
</dbReference>
<reference evidence="4" key="4">
    <citation type="submission" date="2025-09" db="UniProtKB">
        <authorList>
            <consortium name="Ensembl"/>
        </authorList>
    </citation>
    <scope>IDENTIFICATION</scope>
</reference>
<dbReference type="InterPro" id="IPR006641">
    <property type="entry name" value="YqgF/RNaseH-like_dom"/>
</dbReference>
<dbReference type="InterPro" id="IPR023319">
    <property type="entry name" value="Tex-like_HTH_dom_sf"/>
</dbReference>
<dbReference type="Pfam" id="PF00575">
    <property type="entry name" value="S1"/>
    <property type="match status" value="1"/>
</dbReference>
<dbReference type="PANTHER" id="PTHR10724">
    <property type="entry name" value="30S RIBOSOMAL PROTEIN S1"/>
    <property type="match status" value="1"/>
</dbReference>
<dbReference type="InterPro" id="IPR032639">
    <property type="entry name" value="Tex_YqgF"/>
</dbReference>
<reference evidence="4" key="2">
    <citation type="journal article" date="2008" name="Genome Biol.">
        <title>Improved genome assembly and evidence-based global gene model set for the chordate Ciona intestinalis: new insight into intron and operon populations.</title>
        <authorList>
            <person name="Satou Y."/>
            <person name="Mineta K."/>
            <person name="Ogasawara M."/>
            <person name="Sasakura Y."/>
            <person name="Shoguchi E."/>
            <person name="Ueno K."/>
            <person name="Yamada L."/>
            <person name="Matsumoto J."/>
            <person name="Wasserscheid J."/>
            <person name="Dewar K."/>
            <person name="Wiley G.B."/>
            <person name="Macmil S.L."/>
            <person name="Roe B.A."/>
            <person name="Zeller R.W."/>
            <person name="Hastings K.E."/>
            <person name="Lemaire P."/>
            <person name="Lindquist E."/>
            <person name="Endo T."/>
            <person name="Hotta K."/>
            <person name="Inaba K."/>
        </authorList>
    </citation>
    <scope>NUCLEOTIDE SEQUENCE [LARGE SCALE GENOMIC DNA]</scope>
    <source>
        <strain evidence="4">wild type</strain>
    </source>
</reference>
<dbReference type="Pfam" id="PF12836">
    <property type="entry name" value="HHH_3"/>
    <property type="match status" value="1"/>
</dbReference>
<dbReference type="InterPro" id="IPR018974">
    <property type="entry name" value="Tex-like_N"/>
</dbReference>
<dbReference type="SUPFAM" id="SSF47781">
    <property type="entry name" value="RuvA domain 2-like"/>
    <property type="match status" value="2"/>
</dbReference>
<evidence type="ECO:0000313" key="4">
    <source>
        <dbReference type="Ensembl" id="ENSCINP00000012297.4"/>
    </source>
</evidence>
<dbReference type="Ensembl" id="ENSCINT00000012297.4">
    <property type="protein sequence ID" value="ENSCINP00000012297.4"/>
    <property type="gene ID" value="ENSCING00000005950.4"/>
</dbReference>
<feature type="compositionally biased region" description="Basic residues" evidence="2">
    <location>
        <begin position="580"/>
        <end position="597"/>
    </location>
</feature>
<keyword evidence="5" id="KW-1185">Reference proteome</keyword>
<dbReference type="Pfam" id="PF16921">
    <property type="entry name" value="Tex_YqgF"/>
    <property type="match status" value="1"/>
</dbReference>
<dbReference type="InterPro" id="IPR010994">
    <property type="entry name" value="RuvA_2-like"/>
</dbReference>
<dbReference type="Gene3D" id="2.40.50.140">
    <property type="entry name" value="Nucleic acid-binding proteins"/>
    <property type="match status" value="1"/>
</dbReference>
<dbReference type="PANTHER" id="PTHR10724:SF10">
    <property type="entry name" value="S1 RNA-BINDING DOMAIN-CONTAINING PROTEIN 1"/>
    <property type="match status" value="1"/>
</dbReference>
<dbReference type="Gene3D" id="1.10.150.310">
    <property type="entry name" value="Tex RuvX-like domain-like"/>
    <property type="match status" value="1"/>
</dbReference>
<dbReference type="GeneTree" id="ENSGT00510000047850"/>
<dbReference type="GO" id="GO:0006139">
    <property type="term" value="P:nucleobase-containing compound metabolic process"/>
    <property type="evidence" value="ECO:0007669"/>
    <property type="project" value="InterPro"/>
</dbReference>
<comment type="function">
    <text evidence="1">Associates with the EF-Tu.GDP complex and induces the exchange of GDP to GTP. It remains bound to the aminoacyl-tRNA.EF-Tu.GTP complex up to the GTP hydrolysis stage on the ribosome.</text>
</comment>